<evidence type="ECO:0000256" key="3">
    <source>
        <dbReference type="ARBA" id="ARBA00022776"/>
    </source>
</evidence>
<dbReference type="GO" id="GO:0005634">
    <property type="term" value="C:nucleus"/>
    <property type="evidence" value="ECO:0007669"/>
    <property type="project" value="UniProtKB-SubCell"/>
</dbReference>
<dbReference type="FunFam" id="1.10.10.580:FF:000002">
    <property type="entry name" value="Sister chromatid cohesion 1 protein 4"/>
    <property type="match status" value="1"/>
</dbReference>
<gene>
    <name evidence="8" type="ORF">K7X08_018945</name>
</gene>
<evidence type="ECO:0000313" key="9">
    <source>
        <dbReference type="Proteomes" id="UP001152561"/>
    </source>
</evidence>
<dbReference type="InterPro" id="IPR006909">
    <property type="entry name" value="Rad21/Rec8_C_eu"/>
</dbReference>
<name>A0A9Q1RA16_9SOLA</name>
<comment type="caution">
    <text evidence="8">The sequence shown here is derived from an EMBL/GenBank/DDBJ whole genome shotgun (WGS) entry which is preliminary data.</text>
</comment>
<comment type="subunit">
    <text evidence="6">Component of the cohesin complex.</text>
</comment>
<dbReference type="PANTHER" id="PTHR12585">
    <property type="entry name" value="SCC1 / RAD21 FAMILY MEMBER"/>
    <property type="match status" value="1"/>
</dbReference>
<evidence type="ECO:0000256" key="1">
    <source>
        <dbReference type="ARBA" id="ARBA00004123"/>
    </source>
</evidence>
<feature type="domain" description="Rad21/Rec8-like protein C-terminal eukaryotic" evidence="7">
    <location>
        <begin position="259"/>
        <end position="310"/>
    </location>
</feature>
<evidence type="ECO:0000256" key="6">
    <source>
        <dbReference type="ARBA" id="ARBA00064543"/>
    </source>
</evidence>
<comment type="subcellular location">
    <subcellularLocation>
        <location evidence="1">Nucleus</location>
    </subcellularLocation>
</comment>
<dbReference type="GO" id="GO:0003682">
    <property type="term" value="F:chromatin binding"/>
    <property type="evidence" value="ECO:0007669"/>
    <property type="project" value="TreeGrafter"/>
</dbReference>
<protein>
    <recommendedName>
        <fullName evidence="7">Rad21/Rec8-like protein C-terminal eukaryotic domain-containing protein</fullName>
    </recommendedName>
</protein>
<dbReference type="Pfam" id="PF04824">
    <property type="entry name" value="Rad21_Rec8"/>
    <property type="match status" value="1"/>
</dbReference>
<dbReference type="AlphaFoldDB" id="A0A9Q1RA16"/>
<dbReference type="EMBL" id="JAJAGQ010000013">
    <property type="protein sequence ID" value="KAJ8546362.1"/>
    <property type="molecule type" value="Genomic_DNA"/>
</dbReference>
<keyword evidence="3" id="KW-0131">Cell cycle</keyword>
<keyword evidence="5" id="KW-0539">Nucleus</keyword>
<dbReference type="GO" id="GO:0007059">
    <property type="term" value="P:chromosome segregation"/>
    <property type="evidence" value="ECO:0007669"/>
    <property type="project" value="UniProtKB-KW"/>
</dbReference>
<keyword evidence="3" id="KW-0132">Cell division</keyword>
<dbReference type="GO" id="GO:0008278">
    <property type="term" value="C:cohesin complex"/>
    <property type="evidence" value="ECO:0007669"/>
    <property type="project" value="InterPro"/>
</dbReference>
<sequence>MHHVLHYSYIQRYLNDTSELKHFEKNDPFSLVIWRRNETRRKDTSELECREKKVPLSLVLWKQNKRHRKDEMLFEPLITGLCDDLCNIYKEDFFSAKVMMTSSQEDHAESSGNHSPQPVNDLGIEIERLRDDQDHACTNLLSEILPSPINHVGRTMESGALPTPAAASTGHVGSDMETPSTWYGEGLGLENTVLSDIPEFDNSAADLNFLDQDHDTLIRYLSIKQGGTPEFDTIPARTRAVAQFLQGQSPVTPISEKTGDLSLNTILEGKIRKICAQMFFETLVLENCGLVDVNQNELYGDITLKVTSKMKERFSI</sequence>
<dbReference type="InterPro" id="IPR023093">
    <property type="entry name" value="ScpA-like_C"/>
</dbReference>
<evidence type="ECO:0000259" key="7">
    <source>
        <dbReference type="Pfam" id="PF04824"/>
    </source>
</evidence>
<dbReference type="InterPro" id="IPR039781">
    <property type="entry name" value="Rad21/Rec8-like"/>
</dbReference>
<dbReference type="GO" id="GO:1990414">
    <property type="term" value="P:replication-born double-strand break repair via sister chromatid exchange"/>
    <property type="evidence" value="ECO:0007669"/>
    <property type="project" value="TreeGrafter"/>
</dbReference>
<evidence type="ECO:0000313" key="8">
    <source>
        <dbReference type="EMBL" id="KAJ8546362.1"/>
    </source>
</evidence>
<organism evidence="8 9">
    <name type="scientific">Anisodus acutangulus</name>
    <dbReference type="NCBI Taxonomy" id="402998"/>
    <lineage>
        <taxon>Eukaryota</taxon>
        <taxon>Viridiplantae</taxon>
        <taxon>Streptophyta</taxon>
        <taxon>Embryophyta</taxon>
        <taxon>Tracheophyta</taxon>
        <taxon>Spermatophyta</taxon>
        <taxon>Magnoliopsida</taxon>
        <taxon>eudicotyledons</taxon>
        <taxon>Gunneridae</taxon>
        <taxon>Pentapetalae</taxon>
        <taxon>asterids</taxon>
        <taxon>lamiids</taxon>
        <taxon>Solanales</taxon>
        <taxon>Solanaceae</taxon>
        <taxon>Solanoideae</taxon>
        <taxon>Hyoscyameae</taxon>
        <taxon>Anisodus</taxon>
    </lineage>
</organism>
<keyword evidence="9" id="KW-1185">Reference proteome</keyword>
<dbReference type="OrthoDB" id="10071381at2759"/>
<evidence type="ECO:0000256" key="5">
    <source>
        <dbReference type="ARBA" id="ARBA00023242"/>
    </source>
</evidence>
<evidence type="ECO:0000256" key="4">
    <source>
        <dbReference type="ARBA" id="ARBA00022829"/>
    </source>
</evidence>
<comment type="similarity">
    <text evidence="2">Belongs to the rad21 family.</text>
</comment>
<proteinExistence type="inferred from homology"/>
<keyword evidence="3" id="KW-0498">Mitosis</keyword>
<dbReference type="GO" id="GO:0007062">
    <property type="term" value="P:sister chromatid cohesion"/>
    <property type="evidence" value="ECO:0007669"/>
    <property type="project" value="InterPro"/>
</dbReference>
<dbReference type="InterPro" id="IPR036390">
    <property type="entry name" value="WH_DNA-bd_sf"/>
</dbReference>
<dbReference type="Proteomes" id="UP001152561">
    <property type="component" value="Unassembled WGS sequence"/>
</dbReference>
<accession>A0A9Q1RA16</accession>
<evidence type="ECO:0000256" key="2">
    <source>
        <dbReference type="ARBA" id="ARBA00009870"/>
    </source>
</evidence>
<keyword evidence="4" id="KW-0159">Chromosome partition</keyword>
<reference evidence="9" key="1">
    <citation type="journal article" date="2023" name="Proc. Natl. Acad. Sci. U.S.A.">
        <title>Genomic and structural basis for evolution of tropane alkaloid biosynthesis.</title>
        <authorList>
            <person name="Wanga Y.-J."/>
            <person name="Taina T."/>
            <person name="Yua J.-Y."/>
            <person name="Lia J."/>
            <person name="Xua B."/>
            <person name="Chenc J."/>
            <person name="D'Auriad J.C."/>
            <person name="Huanga J.-P."/>
            <person name="Huanga S.-X."/>
        </authorList>
    </citation>
    <scope>NUCLEOTIDE SEQUENCE [LARGE SCALE GENOMIC DNA]</scope>
    <source>
        <strain evidence="9">cv. KIB-2019</strain>
    </source>
</reference>
<dbReference type="Gene3D" id="1.10.10.580">
    <property type="entry name" value="Structural maintenance of chromosome 1. Chain E"/>
    <property type="match status" value="1"/>
</dbReference>
<dbReference type="SUPFAM" id="SSF46785">
    <property type="entry name" value="Winged helix' DNA-binding domain"/>
    <property type="match status" value="1"/>
</dbReference>
<dbReference type="PANTHER" id="PTHR12585:SF55">
    <property type="entry name" value="SISTER CHROMATID COHESION 1 PROTEIN 3"/>
    <property type="match status" value="1"/>
</dbReference>
<dbReference type="CDD" id="cd21793">
    <property type="entry name" value="Rad21_Rec8_M_AtSYN1-like"/>
    <property type="match status" value="1"/>
</dbReference>